<dbReference type="Pfam" id="PF00067">
    <property type="entry name" value="p450"/>
    <property type="match status" value="1"/>
</dbReference>
<dbReference type="GO" id="GO:0004497">
    <property type="term" value="F:monooxygenase activity"/>
    <property type="evidence" value="ECO:0007669"/>
    <property type="project" value="UniProtKB-KW"/>
</dbReference>
<feature type="binding site" description="axial binding residue" evidence="9">
    <location>
        <position position="445"/>
    </location>
    <ligand>
        <name>heme</name>
        <dbReference type="ChEBI" id="CHEBI:30413"/>
    </ligand>
    <ligandPart>
        <name>Fe</name>
        <dbReference type="ChEBI" id="CHEBI:18248"/>
    </ligandPart>
</feature>
<dbReference type="Proteomes" id="UP000294933">
    <property type="component" value="Unassembled WGS sequence"/>
</dbReference>
<sequence length="521" mass="58523">MFASVQYVVPLVVVVLLYVRYLNSRARPHAPLPPGPKGVMLVGNINDIPPKRQWLKFAEWKSEYGDVTRLTLLQRPFLVLNSRAAIEALLVKKSQIYSDRPSMTLLKEWAGWTWSLPGLEYGPEMNLHRRLLNSGLSPSACRDYYLDLQLAALRLARKVGADPSVWAASVHTMVAGNILKMTYGYNVQEKNDPWMARAEKILELIQDLGTLGSHPVDIFPWLANLPPRVFGAKLADNLTELRRMLNSVLNEPYAEVKDALDKGIDRPCFTTSMITAHKSKEDGKVEDEYAIKSTAATNYTVGVETVESTLRTFGIAMMLNPSVQARAQAELDAYLDGQRLPTLHDREKLPYVEAVMMEVLRWQPSTPLAIARRTMEDDVYNGLWIEKDAILLANSWQCLHDPDDYPSPHDFIPDRYIPSSPFNPNPAVSPPDPRDFAFGYGRRACPGRTFAESSLFITIATLLSVCSFELPLNEDGVEIKPDMEYESGVAVTFPKPYKCGMKFRSDAARELLDATLSDLDV</sequence>
<dbReference type="InterPro" id="IPR036396">
    <property type="entry name" value="Cyt_P450_sf"/>
</dbReference>
<name>A0A4Y7QGR4_9AGAM</name>
<evidence type="ECO:0000256" key="7">
    <source>
        <dbReference type="ARBA" id="ARBA00023004"/>
    </source>
</evidence>
<dbReference type="CDD" id="cd11065">
    <property type="entry name" value="CYP64-like"/>
    <property type="match status" value="1"/>
</dbReference>
<evidence type="ECO:0000256" key="2">
    <source>
        <dbReference type="ARBA" id="ARBA00005179"/>
    </source>
</evidence>
<evidence type="ECO:0000313" key="12">
    <source>
        <dbReference type="Proteomes" id="UP000294933"/>
    </source>
</evidence>
<dbReference type="GO" id="GO:0005506">
    <property type="term" value="F:iron ion binding"/>
    <property type="evidence" value="ECO:0007669"/>
    <property type="project" value="InterPro"/>
</dbReference>
<dbReference type="PROSITE" id="PS00086">
    <property type="entry name" value="CYTOCHROME_P450"/>
    <property type="match status" value="1"/>
</dbReference>
<dbReference type="AlphaFoldDB" id="A0A4Y7QGR4"/>
<evidence type="ECO:0000256" key="4">
    <source>
        <dbReference type="ARBA" id="ARBA00022617"/>
    </source>
</evidence>
<reference evidence="11 12" key="1">
    <citation type="submission" date="2018-06" db="EMBL/GenBank/DDBJ databases">
        <title>A transcriptomic atlas of mushroom development highlights an independent origin of complex multicellularity.</title>
        <authorList>
            <consortium name="DOE Joint Genome Institute"/>
            <person name="Krizsan K."/>
            <person name="Almasi E."/>
            <person name="Merenyi Z."/>
            <person name="Sahu N."/>
            <person name="Viragh M."/>
            <person name="Koszo T."/>
            <person name="Mondo S."/>
            <person name="Kiss B."/>
            <person name="Balint B."/>
            <person name="Kues U."/>
            <person name="Barry K."/>
            <person name="Hegedus J.C."/>
            <person name="Henrissat B."/>
            <person name="Johnson J."/>
            <person name="Lipzen A."/>
            <person name="Ohm R."/>
            <person name="Nagy I."/>
            <person name="Pangilinan J."/>
            <person name="Yan J."/>
            <person name="Xiong Y."/>
            <person name="Grigoriev I.V."/>
            <person name="Hibbett D.S."/>
            <person name="Nagy L.G."/>
        </authorList>
    </citation>
    <scope>NUCLEOTIDE SEQUENCE [LARGE SCALE GENOMIC DNA]</scope>
    <source>
        <strain evidence="11 12">SZMC22713</strain>
    </source>
</reference>
<dbReference type="OrthoDB" id="2789670at2759"/>
<evidence type="ECO:0000256" key="1">
    <source>
        <dbReference type="ARBA" id="ARBA00001971"/>
    </source>
</evidence>
<evidence type="ECO:0000256" key="10">
    <source>
        <dbReference type="RuleBase" id="RU000461"/>
    </source>
</evidence>
<dbReference type="STRING" id="50990.A0A4Y7QGR4"/>
<dbReference type="SUPFAM" id="SSF48264">
    <property type="entry name" value="Cytochrome P450"/>
    <property type="match status" value="1"/>
</dbReference>
<dbReference type="InterPro" id="IPR002401">
    <property type="entry name" value="Cyt_P450_E_grp-I"/>
</dbReference>
<evidence type="ECO:0000313" key="11">
    <source>
        <dbReference type="EMBL" id="TDL26388.1"/>
    </source>
</evidence>
<evidence type="ECO:0000256" key="6">
    <source>
        <dbReference type="ARBA" id="ARBA00023002"/>
    </source>
</evidence>
<dbReference type="InterPro" id="IPR050364">
    <property type="entry name" value="Cytochrome_P450_fung"/>
</dbReference>
<dbReference type="InterPro" id="IPR017972">
    <property type="entry name" value="Cyt_P450_CS"/>
</dbReference>
<comment type="similarity">
    <text evidence="3 10">Belongs to the cytochrome P450 family.</text>
</comment>
<comment type="pathway">
    <text evidence="2">Secondary metabolite biosynthesis.</text>
</comment>
<evidence type="ECO:0000256" key="3">
    <source>
        <dbReference type="ARBA" id="ARBA00010617"/>
    </source>
</evidence>
<dbReference type="InterPro" id="IPR001128">
    <property type="entry name" value="Cyt_P450"/>
</dbReference>
<keyword evidence="12" id="KW-1185">Reference proteome</keyword>
<dbReference type="PRINTS" id="PR00385">
    <property type="entry name" value="P450"/>
</dbReference>
<evidence type="ECO:0000256" key="8">
    <source>
        <dbReference type="ARBA" id="ARBA00023033"/>
    </source>
</evidence>
<keyword evidence="8 10" id="KW-0503">Monooxygenase</keyword>
<organism evidence="11 12">
    <name type="scientific">Rickenella mellea</name>
    <dbReference type="NCBI Taxonomy" id="50990"/>
    <lineage>
        <taxon>Eukaryota</taxon>
        <taxon>Fungi</taxon>
        <taxon>Dikarya</taxon>
        <taxon>Basidiomycota</taxon>
        <taxon>Agaricomycotina</taxon>
        <taxon>Agaricomycetes</taxon>
        <taxon>Hymenochaetales</taxon>
        <taxon>Rickenellaceae</taxon>
        <taxon>Rickenella</taxon>
    </lineage>
</organism>
<keyword evidence="4 9" id="KW-0349">Heme</keyword>
<protein>
    <submittedName>
        <fullName evidence="11">Cytochrome P450</fullName>
    </submittedName>
</protein>
<dbReference type="GO" id="GO:0020037">
    <property type="term" value="F:heme binding"/>
    <property type="evidence" value="ECO:0007669"/>
    <property type="project" value="InterPro"/>
</dbReference>
<keyword evidence="6 10" id="KW-0560">Oxidoreductase</keyword>
<proteinExistence type="inferred from homology"/>
<dbReference type="PRINTS" id="PR00463">
    <property type="entry name" value="EP450I"/>
</dbReference>
<evidence type="ECO:0000256" key="9">
    <source>
        <dbReference type="PIRSR" id="PIRSR602401-1"/>
    </source>
</evidence>
<accession>A0A4Y7QGR4</accession>
<dbReference type="GO" id="GO:0016705">
    <property type="term" value="F:oxidoreductase activity, acting on paired donors, with incorporation or reduction of molecular oxygen"/>
    <property type="evidence" value="ECO:0007669"/>
    <property type="project" value="InterPro"/>
</dbReference>
<dbReference type="PANTHER" id="PTHR46300:SF7">
    <property type="entry name" value="P450, PUTATIVE (EUROFUNG)-RELATED"/>
    <property type="match status" value="1"/>
</dbReference>
<dbReference type="EMBL" id="ML170161">
    <property type="protein sequence ID" value="TDL26388.1"/>
    <property type="molecule type" value="Genomic_DNA"/>
</dbReference>
<dbReference type="VEuPathDB" id="FungiDB:BD410DRAFT_519271"/>
<keyword evidence="5 9" id="KW-0479">Metal-binding</keyword>
<keyword evidence="7 9" id="KW-0408">Iron</keyword>
<dbReference type="PANTHER" id="PTHR46300">
    <property type="entry name" value="P450, PUTATIVE (EUROFUNG)-RELATED-RELATED"/>
    <property type="match status" value="1"/>
</dbReference>
<evidence type="ECO:0000256" key="5">
    <source>
        <dbReference type="ARBA" id="ARBA00022723"/>
    </source>
</evidence>
<dbReference type="Gene3D" id="1.10.630.10">
    <property type="entry name" value="Cytochrome P450"/>
    <property type="match status" value="1"/>
</dbReference>
<gene>
    <name evidence="11" type="ORF">BD410DRAFT_519271</name>
</gene>
<comment type="cofactor">
    <cofactor evidence="1 9">
        <name>heme</name>
        <dbReference type="ChEBI" id="CHEBI:30413"/>
    </cofactor>
</comment>